<dbReference type="GO" id="GO:0016787">
    <property type="term" value="F:hydrolase activity"/>
    <property type="evidence" value="ECO:0007669"/>
    <property type="project" value="UniProtKB-KW"/>
</dbReference>
<dbReference type="Gene3D" id="3.40.50.1820">
    <property type="entry name" value="alpha/beta hydrolase"/>
    <property type="match status" value="1"/>
</dbReference>
<organism evidence="2 3">
    <name type="scientific">Tsuneonella litorea</name>
    <dbReference type="NCBI Taxonomy" id="2976475"/>
    <lineage>
        <taxon>Bacteria</taxon>
        <taxon>Pseudomonadati</taxon>
        <taxon>Pseudomonadota</taxon>
        <taxon>Alphaproteobacteria</taxon>
        <taxon>Sphingomonadales</taxon>
        <taxon>Erythrobacteraceae</taxon>
        <taxon>Tsuneonella</taxon>
    </lineage>
</organism>
<dbReference type="Pfam" id="PF12697">
    <property type="entry name" value="Abhydrolase_6"/>
    <property type="match status" value="1"/>
</dbReference>
<dbReference type="InterPro" id="IPR000073">
    <property type="entry name" value="AB_hydrolase_1"/>
</dbReference>
<dbReference type="PANTHER" id="PTHR43194:SF2">
    <property type="entry name" value="PEROXISOMAL MEMBRANE PROTEIN LPX1"/>
    <property type="match status" value="1"/>
</dbReference>
<evidence type="ECO:0000313" key="2">
    <source>
        <dbReference type="EMBL" id="MCT2560106.1"/>
    </source>
</evidence>
<sequence length="291" mass="31060">MNEDRLLLPGADGLTLVASTFGPADGFPVLLAHGGGQTRRAWRKVGTRLGRAGYRAIALDLRGHGESPWSPTGAYDVHDFGRDLVAVAQSFERNPALIGASLGGLAGLVAEGTIAPGTFASLTLVDITPQMEANGVARVLGFMAQHAREGFESPEHASASIAAYLPHRERRQSSSGLKSYLRKARDGRYYWHWDPAFVENVTRRRTITDDVSAGSTELVQAASALSLPVHLVRGGSSDLVSPEGAAEFRKLVPHAKFSDIAGASHMVAGDENDAFGDAVQRFLVETHPVKL</sequence>
<evidence type="ECO:0000259" key="1">
    <source>
        <dbReference type="Pfam" id="PF12697"/>
    </source>
</evidence>
<comment type="caution">
    <text evidence="2">The sequence shown here is derived from an EMBL/GenBank/DDBJ whole genome shotgun (WGS) entry which is preliminary data.</text>
</comment>
<accession>A0A9X2W3D6</accession>
<dbReference type="InterPro" id="IPR050228">
    <property type="entry name" value="Carboxylesterase_BioH"/>
</dbReference>
<protein>
    <submittedName>
        <fullName evidence="2">Alpha/beta hydrolase</fullName>
    </submittedName>
</protein>
<name>A0A9X2W3D6_9SPHN</name>
<gene>
    <name evidence="2" type="ORF">N0B51_14075</name>
</gene>
<feature type="domain" description="AB hydrolase-1" evidence="1">
    <location>
        <begin position="29"/>
        <end position="276"/>
    </location>
</feature>
<dbReference type="EMBL" id="JAOAMV010000008">
    <property type="protein sequence ID" value="MCT2560106.1"/>
    <property type="molecule type" value="Genomic_DNA"/>
</dbReference>
<evidence type="ECO:0000313" key="3">
    <source>
        <dbReference type="Proteomes" id="UP001142648"/>
    </source>
</evidence>
<dbReference type="PANTHER" id="PTHR43194">
    <property type="entry name" value="HYDROLASE ALPHA/BETA FOLD FAMILY"/>
    <property type="match status" value="1"/>
</dbReference>
<dbReference type="RefSeq" id="WP_187335529.1">
    <property type="nucleotide sequence ID" value="NZ_JAOAMV010000008.1"/>
</dbReference>
<dbReference type="AlphaFoldDB" id="A0A9X2W3D6"/>
<dbReference type="InterPro" id="IPR029058">
    <property type="entry name" value="AB_hydrolase_fold"/>
</dbReference>
<proteinExistence type="predicted"/>
<keyword evidence="2" id="KW-0378">Hydrolase</keyword>
<keyword evidence="3" id="KW-1185">Reference proteome</keyword>
<dbReference type="Proteomes" id="UP001142648">
    <property type="component" value="Unassembled WGS sequence"/>
</dbReference>
<dbReference type="SUPFAM" id="SSF53474">
    <property type="entry name" value="alpha/beta-Hydrolases"/>
    <property type="match status" value="1"/>
</dbReference>
<reference evidence="2" key="1">
    <citation type="submission" date="2022-09" db="EMBL/GenBank/DDBJ databases">
        <title>The genome sequence of Tsuneonella sp. YG55.</title>
        <authorList>
            <person name="Liu Y."/>
        </authorList>
    </citation>
    <scope>NUCLEOTIDE SEQUENCE</scope>
    <source>
        <strain evidence="2">YG55</strain>
    </source>
</reference>